<feature type="domain" description="Endonuclease/exonuclease/phosphatase" evidence="1">
    <location>
        <begin position="5"/>
        <end position="234"/>
    </location>
</feature>
<dbReference type="Gene3D" id="3.60.10.10">
    <property type="entry name" value="Endonuclease/exonuclease/phosphatase"/>
    <property type="match status" value="1"/>
</dbReference>
<proteinExistence type="predicted"/>
<dbReference type="Pfam" id="PF03372">
    <property type="entry name" value="Exo_endo_phos"/>
    <property type="match status" value="1"/>
</dbReference>
<dbReference type="InterPro" id="IPR036691">
    <property type="entry name" value="Endo/exonu/phosph_ase_sf"/>
</dbReference>
<evidence type="ECO:0000259" key="1">
    <source>
        <dbReference type="Pfam" id="PF03372"/>
    </source>
</evidence>
<organism evidence="2 3">
    <name type="scientific">Candidatus Zambryskibacteria bacterium RIFCSPHIGHO2_01_FULL_49_18</name>
    <dbReference type="NCBI Taxonomy" id="1802740"/>
    <lineage>
        <taxon>Bacteria</taxon>
        <taxon>Candidatus Zambryskiibacteriota</taxon>
    </lineage>
</organism>
<protein>
    <recommendedName>
        <fullName evidence="1">Endonuclease/exonuclease/phosphatase domain-containing protein</fullName>
    </recommendedName>
</protein>
<accession>A0A1G2T1W7</accession>
<dbReference type="Proteomes" id="UP000178612">
    <property type="component" value="Unassembled WGS sequence"/>
</dbReference>
<dbReference type="InterPro" id="IPR005135">
    <property type="entry name" value="Endo/exonuclease/phosphatase"/>
</dbReference>
<dbReference type="EMBL" id="MHVJ01000013">
    <property type="protein sequence ID" value="OHA91276.1"/>
    <property type="molecule type" value="Genomic_DNA"/>
</dbReference>
<sequence>MKLNTLNTWGGRIKEPFINFIKDNQEIDIFCFQEIYDQAREIMEEAYPIDMFDQFSDLKILLPNHNGYFRPVLQGVYGIAIFVKKDIPVSEENELIIHASASDLVTDGHHSRNMQWIKINLDGRNFTVMNVHGLWNGKGKTDTPERLAQSRIIKEFMSKIEGSKILCGDFNLNPDTESVAILEEGMTNLVKEYSITSTRTSYYEKPGRFADYIFTSPDIKIRDFRVLPDEVSDHAPLYLEI</sequence>
<gene>
    <name evidence="2" type="ORF">A2758_02310</name>
</gene>
<dbReference type="AlphaFoldDB" id="A0A1G2T1W7"/>
<reference evidence="2 3" key="1">
    <citation type="journal article" date="2016" name="Nat. Commun.">
        <title>Thousands of microbial genomes shed light on interconnected biogeochemical processes in an aquifer system.</title>
        <authorList>
            <person name="Anantharaman K."/>
            <person name="Brown C.T."/>
            <person name="Hug L.A."/>
            <person name="Sharon I."/>
            <person name="Castelle C.J."/>
            <person name="Probst A.J."/>
            <person name="Thomas B.C."/>
            <person name="Singh A."/>
            <person name="Wilkins M.J."/>
            <person name="Karaoz U."/>
            <person name="Brodie E.L."/>
            <person name="Williams K.H."/>
            <person name="Hubbard S.S."/>
            <person name="Banfield J.F."/>
        </authorList>
    </citation>
    <scope>NUCLEOTIDE SEQUENCE [LARGE SCALE GENOMIC DNA]</scope>
</reference>
<dbReference type="SUPFAM" id="SSF56219">
    <property type="entry name" value="DNase I-like"/>
    <property type="match status" value="1"/>
</dbReference>
<comment type="caution">
    <text evidence="2">The sequence shown here is derived from an EMBL/GenBank/DDBJ whole genome shotgun (WGS) entry which is preliminary data.</text>
</comment>
<evidence type="ECO:0000313" key="2">
    <source>
        <dbReference type="EMBL" id="OHA91276.1"/>
    </source>
</evidence>
<name>A0A1G2T1W7_9BACT</name>
<dbReference type="GO" id="GO:0003824">
    <property type="term" value="F:catalytic activity"/>
    <property type="evidence" value="ECO:0007669"/>
    <property type="project" value="InterPro"/>
</dbReference>
<evidence type="ECO:0000313" key="3">
    <source>
        <dbReference type="Proteomes" id="UP000178612"/>
    </source>
</evidence>